<dbReference type="Proteomes" id="UP000625316">
    <property type="component" value="Unassembled WGS sequence"/>
</dbReference>
<protein>
    <submittedName>
        <fullName evidence="1">Uncharacterized protein</fullName>
    </submittedName>
</protein>
<evidence type="ECO:0000313" key="1">
    <source>
        <dbReference type="EMBL" id="MBE9031394.1"/>
    </source>
</evidence>
<sequence>MPELLSPDFCFCTLALRAKYRQLARQLAVDLEQYAPGVILVVGTDRPQDFSNCRNVWAFQLKSRGLLHCYHDKRFVLDQARSRFRTVVQLDADTRMIGQISDIASARSTLAAVHVEPLLLHVQRYSPERLPHLRKLAEKLEIDLAQVSFVGEALFALVAETAQSKAFIEQWDWIARYLELHGIHAGEGNAIGLAAAKVGLEITQPDWLAHINDDRRHLDFSESQVEPTFWQELPRRLRYHLRLTRARINAIRHFDFFYR</sequence>
<dbReference type="AlphaFoldDB" id="A0A928VSH8"/>
<keyword evidence="2" id="KW-1185">Reference proteome</keyword>
<organism evidence="1 2">
    <name type="scientific">Romeriopsis navalis LEGE 11480</name>
    <dbReference type="NCBI Taxonomy" id="2777977"/>
    <lineage>
        <taxon>Bacteria</taxon>
        <taxon>Bacillati</taxon>
        <taxon>Cyanobacteriota</taxon>
        <taxon>Cyanophyceae</taxon>
        <taxon>Leptolyngbyales</taxon>
        <taxon>Leptolyngbyaceae</taxon>
        <taxon>Romeriopsis</taxon>
        <taxon>Romeriopsis navalis</taxon>
    </lineage>
</organism>
<evidence type="ECO:0000313" key="2">
    <source>
        <dbReference type="Proteomes" id="UP000625316"/>
    </source>
</evidence>
<gene>
    <name evidence="1" type="ORF">IQ266_16795</name>
</gene>
<name>A0A928VSH8_9CYAN</name>
<proteinExistence type="predicted"/>
<dbReference type="EMBL" id="JADEXQ010000062">
    <property type="protein sequence ID" value="MBE9031394.1"/>
    <property type="molecule type" value="Genomic_DNA"/>
</dbReference>
<comment type="caution">
    <text evidence="1">The sequence shown here is derived from an EMBL/GenBank/DDBJ whole genome shotgun (WGS) entry which is preliminary data.</text>
</comment>
<reference evidence="1" key="1">
    <citation type="submission" date="2020-10" db="EMBL/GenBank/DDBJ databases">
        <authorList>
            <person name="Castelo-Branco R."/>
            <person name="Eusebio N."/>
            <person name="Adriana R."/>
            <person name="Vieira A."/>
            <person name="Brugerolle De Fraissinette N."/>
            <person name="Rezende De Castro R."/>
            <person name="Schneider M.P."/>
            <person name="Vasconcelos V."/>
            <person name="Leao P.N."/>
        </authorList>
    </citation>
    <scope>NUCLEOTIDE SEQUENCE</scope>
    <source>
        <strain evidence="1">LEGE 11480</strain>
    </source>
</reference>
<accession>A0A928VSH8</accession>